<dbReference type="Pfam" id="PF04403">
    <property type="entry name" value="PqiA"/>
    <property type="match status" value="1"/>
</dbReference>
<sequence length="637" mass="71254">MGIALLVLLVLANVINIWCYGCFMGCCCWKDVPETKEEKEMLDNFHSLLKTPTVPLWCRIFFFFVIAGCTGFFLSANLSVGATINVDFIVNGSRVDLPPVYDFSMLASTIQMLKAGVYLLGIILFCFSVVWPYVKLIILVVLWAAPASCVRPATREDVASWIDSLGKWSFFDVFALCVCMVIFTVIVVNGPTQFWEGGQYGILLTMTAVWGMYANLIAQLISQGLSIFLIWAHRRAYEKDWIESRSVDADAETVEQDKSQPKKPVESLEIEGDVPMVQRNRVYCLACEDVKKDKEENLNARASMFAQVIIVLALVTVILLVIVAFFITGFEVEVVGLLGVIQENAKPGSSVQTFSPLLIAQKMIEYLPSDSDGGIIFGTYCLVITFSLCVLVVPIMESCFLLWIWVVPCNVATLKVCLRANEILASFQYMEVYIIAVLVGCLQIPVVCDLLVGDKCDDIQWFLNLLVTDDKTTHATCFQMVPKVKAGLWLHFAASFILYFAHTTVRELAMSTVRSIDPIKIQQSKPLTKKQQTYCRDRVICLKNVCLAVLTDPSEPKPEPKYFEKSQVRHETDDTKKDIKTEPEAALEQHTESNTSLDLQGTAETKTRAEENAPKESKERDTPNDVAQPETGDVTVN</sequence>
<feature type="region of interest" description="Disordered" evidence="1">
    <location>
        <begin position="555"/>
        <end position="637"/>
    </location>
</feature>
<feature type="transmembrane region" description="Helical" evidence="2">
    <location>
        <begin position="54"/>
        <end position="74"/>
    </location>
</feature>
<dbReference type="PANTHER" id="PTHR34730">
    <property type="entry name" value="UNNAMED PRODUCT"/>
    <property type="match status" value="1"/>
</dbReference>
<evidence type="ECO:0000256" key="1">
    <source>
        <dbReference type="SAM" id="MobiDB-lite"/>
    </source>
</evidence>
<name>A0A7S3UZU3_9STRA</name>
<feature type="transmembrane region" description="Helical" evidence="2">
    <location>
        <begin position="373"/>
        <end position="394"/>
    </location>
</feature>
<feature type="transmembrane region" description="Helical" evidence="2">
    <location>
        <begin position="488"/>
        <end position="505"/>
    </location>
</feature>
<reference evidence="4" key="1">
    <citation type="submission" date="2021-01" db="EMBL/GenBank/DDBJ databases">
        <authorList>
            <person name="Corre E."/>
            <person name="Pelletier E."/>
            <person name="Niang G."/>
            <person name="Scheremetjew M."/>
            <person name="Finn R."/>
            <person name="Kale V."/>
            <person name="Holt S."/>
            <person name="Cochrane G."/>
            <person name="Meng A."/>
            <person name="Brown T."/>
            <person name="Cohen L."/>
        </authorList>
    </citation>
    <scope>NUCLEOTIDE SEQUENCE</scope>
    <source>
        <strain evidence="4">GSBS06</strain>
    </source>
</reference>
<feature type="compositionally biased region" description="Basic and acidic residues" evidence="1">
    <location>
        <begin position="555"/>
        <end position="591"/>
    </location>
</feature>
<protein>
    <submittedName>
        <fullName evidence="4">Uncharacterized protein</fullName>
    </submittedName>
</protein>
<keyword evidence="2" id="KW-0472">Membrane</keyword>
<feature type="compositionally biased region" description="Polar residues" evidence="1">
    <location>
        <begin position="592"/>
        <end position="604"/>
    </location>
</feature>
<feature type="chain" id="PRO_5030591817" evidence="3">
    <location>
        <begin position="20"/>
        <end position="637"/>
    </location>
</feature>
<dbReference type="PANTHER" id="PTHR34730:SF1">
    <property type="entry name" value="PARAQUAT-INDUCIBLE PROTEIN A"/>
    <property type="match status" value="1"/>
</dbReference>
<evidence type="ECO:0000313" key="4">
    <source>
        <dbReference type="EMBL" id="CAE0442308.1"/>
    </source>
</evidence>
<dbReference type="AlphaFoldDB" id="A0A7S3UZU3"/>
<keyword evidence="2" id="KW-1133">Transmembrane helix</keyword>
<feature type="transmembrane region" description="Helical" evidence="2">
    <location>
        <begin position="117"/>
        <end position="145"/>
    </location>
</feature>
<proteinExistence type="predicted"/>
<dbReference type="InterPro" id="IPR007498">
    <property type="entry name" value="PqiA-like"/>
</dbReference>
<feature type="transmembrane region" description="Helical" evidence="2">
    <location>
        <begin position="200"/>
        <end position="221"/>
    </location>
</feature>
<keyword evidence="2" id="KW-0812">Transmembrane</keyword>
<keyword evidence="3" id="KW-0732">Signal</keyword>
<feature type="signal peptide" evidence="3">
    <location>
        <begin position="1"/>
        <end position="19"/>
    </location>
</feature>
<accession>A0A7S3UZU3</accession>
<gene>
    <name evidence="4" type="ORF">ASTO00021_LOCUS12419</name>
</gene>
<dbReference type="EMBL" id="HBIN01016349">
    <property type="protein sequence ID" value="CAE0442308.1"/>
    <property type="molecule type" value="Transcribed_RNA"/>
</dbReference>
<evidence type="ECO:0000256" key="3">
    <source>
        <dbReference type="SAM" id="SignalP"/>
    </source>
</evidence>
<organism evidence="4">
    <name type="scientific">Aplanochytrium stocchinoi</name>
    <dbReference type="NCBI Taxonomy" id="215587"/>
    <lineage>
        <taxon>Eukaryota</taxon>
        <taxon>Sar</taxon>
        <taxon>Stramenopiles</taxon>
        <taxon>Bigyra</taxon>
        <taxon>Labyrinthulomycetes</taxon>
        <taxon>Thraustochytrida</taxon>
        <taxon>Thraustochytriidae</taxon>
        <taxon>Aplanochytrium</taxon>
    </lineage>
</organism>
<feature type="transmembrane region" description="Helical" evidence="2">
    <location>
        <begin position="165"/>
        <end position="188"/>
    </location>
</feature>
<feature type="transmembrane region" description="Helical" evidence="2">
    <location>
        <begin position="304"/>
        <end position="327"/>
    </location>
</feature>
<feature type="compositionally biased region" description="Basic and acidic residues" evidence="1">
    <location>
        <begin position="605"/>
        <end position="623"/>
    </location>
</feature>
<evidence type="ECO:0000256" key="2">
    <source>
        <dbReference type="SAM" id="Phobius"/>
    </source>
</evidence>